<evidence type="ECO:0000256" key="1">
    <source>
        <dbReference type="SAM" id="MobiDB-lite"/>
    </source>
</evidence>
<feature type="compositionally biased region" description="Basic and acidic residues" evidence="1">
    <location>
        <begin position="1"/>
        <end position="16"/>
    </location>
</feature>
<dbReference type="EMBL" id="BCMF01000007">
    <property type="protein sequence ID" value="GAW99690.1"/>
    <property type="molecule type" value="Genomic_DNA"/>
</dbReference>
<accession>A0A1Z5IE11</accession>
<organism evidence="2 3">
    <name type="scientific">Secundilactobacillus mixtipabuli</name>
    <dbReference type="NCBI Taxonomy" id="1435342"/>
    <lineage>
        <taxon>Bacteria</taxon>
        <taxon>Bacillati</taxon>
        <taxon>Bacillota</taxon>
        <taxon>Bacilli</taxon>
        <taxon>Lactobacillales</taxon>
        <taxon>Lactobacillaceae</taxon>
        <taxon>Secundilactobacillus</taxon>
    </lineage>
</organism>
<evidence type="ECO:0000313" key="2">
    <source>
        <dbReference type="EMBL" id="GAW99690.1"/>
    </source>
</evidence>
<feature type="region of interest" description="Disordered" evidence="1">
    <location>
        <begin position="1"/>
        <end position="39"/>
    </location>
</feature>
<name>A0A1Z5IE11_9LACO</name>
<protein>
    <submittedName>
        <fullName evidence="2">Uncharacterized protein</fullName>
    </submittedName>
</protein>
<dbReference type="RefSeq" id="WP_089109485.1">
    <property type="nucleotide sequence ID" value="NZ_BCMF01000007.1"/>
</dbReference>
<keyword evidence="3" id="KW-1185">Reference proteome</keyword>
<proteinExistence type="predicted"/>
<sequence length="128" mass="13632">MLSHEPKAEQRADSESSAKALSQKKSAKKQQDKEASSTYQKSLTAYCNNTGNADSVKYDGDGGVTFKVDNSTLSDATADKKSLATELVNHANKLANMCDVSQTVLNIQTQSGDPIARTTLGGGVKVYK</sequence>
<comment type="caution">
    <text evidence="2">The sequence shown here is derived from an EMBL/GenBank/DDBJ whole genome shotgun (WGS) entry which is preliminary data.</text>
</comment>
<dbReference type="AlphaFoldDB" id="A0A1Z5IE11"/>
<dbReference type="Proteomes" id="UP000198374">
    <property type="component" value="Unassembled WGS sequence"/>
</dbReference>
<gene>
    <name evidence="2" type="ORF">IWT30_01660</name>
</gene>
<evidence type="ECO:0000313" key="3">
    <source>
        <dbReference type="Proteomes" id="UP000198374"/>
    </source>
</evidence>
<reference evidence="2 3" key="1">
    <citation type="submission" date="2015-11" db="EMBL/GenBank/DDBJ databases">
        <title>Draft genome sequences of new species of the genus Lactobacillus isolated from orchardgrass silage.</title>
        <authorList>
            <person name="Tohno M."/>
            <person name="Tanizawa Y."/>
            <person name="Arita M."/>
        </authorList>
    </citation>
    <scope>NUCLEOTIDE SEQUENCE [LARGE SCALE GENOMIC DNA]</scope>
    <source>
        <strain evidence="2 3">IWT30</strain>
    </source>
</reference>